<gene>
    <name evidence="2" type="ORF">COCHEDRAFT_1018667</name>
    <name evidence="1" type="ORF">COCHEDRAFT_1020642</name>
</gene>
<dbReference type="Proteomes" id="UP000016936">
    <property type="component" value="Unassembled WGS sequence"/>
</dbReference>
<reference evidence="3" key="3">
    <citation type="journal article" date="2013" name="PLoS Genet.">
        <title>Comparative genome structure, secondary metabolite, and effector coding capacity across Cochliobolus pathogens.</title>
        <authorList>
            <person name="Condon B.J."/>
            <person name="Leng Y."/>
            <person name="Wu D."/>
            <person name="Bushley K.E."/>
            <person name="Ohm R.A."/>
            <person name="Otillar R."/>
            <person name="Martin J."/>
            <person name="Schackwitz W."/>
            <person name="Grimwood J."/>
            <person name="MohdZainudin N."/>
            <person name="Xue C."/>
            <person name="Wang R."/>
            <person name="Manning V.A."/>
            <person name="Dhillon B."/>
            <person name="Tu Z.J."/>
            <person name="Steffenson B.J."/>
            <person name="Salamov A."/>
            <person name="Sun H."/>
            <person name="Lowry S."/>
            <person name="LaButti K."/>
            <person name="Han J."/>
            <person name="Copeland A."/>
            <person name="Lindquist E."/>
            <person name="Barry K."/>
            <person name="Schmutz J."/>
            <person name="Baker S.E."/>
            <person name="Ciuffetti L.M."/>
            <person name="Grigoriev I.V."/>
            <person name="Zhong S."/>
            <person name="Turgeon B.G."/>
        </authorList>
    </citation>
    <scope>NUCLEOTIDE SEQUENCE [LARGE SCALE GENOMIC DNA]</scope>
    <source>
        <strain evidence="3">C5 / ATCC 48332 / race O</strain>
    </source>
</reference>
<protein>
    <submittedName>
        <fullName evidence="1">Uncharacterized protein</fullName>
    </submittedName>
</protein>
<evidence type="ECO:0000313" key="1">
    <source>
        <dbReference type="EMBL" id="EMD93747.1"/>
    </source>
</evidence>
<organism evidence="1 3">
    <name type="scientific">Cochliobolus heterostrophus (strain C5 / ATCC 48332 / race O)</name>
    <name type="common">Southern corn leaf blight fungus</name>
    <name type="synonym">Bipolaris maydis</name>
    <dbReference type="NCBI Taxonomy" id="701091"/>
    <lineage>
        <taxon>Eukaryota</taxon>
        <taxon>Fungi</taxon>
        <taxon>Dikarya</taxon>
        <taxon>Ascomycota</taxon>
        <taxon>Pezizomycotina</taxon>
        <taxon>Dothideomycetes</taxon>
        <taxon>Pleosporomycetidae</taxon>
        <taxon>Pleosporales</taxon>
        <taxon>Pleosporineae</taxon>
        <taxon>Pleosporaceae</taxon>
        <taxon>Bipolaris</taxon>
    </lineage>
</organism>
<dbReference type="HOGENOM" id="CLU_2605858_0_0_1"/>
<name>M2V1C3_COCH5</name>
<dbReference type="EMBL" id="KB445569">
    <property type="protein sequence ID" value="EMD96984.1"/>
    <property type="molecule type" value="Genomic_DNA"/>
</dbReference>
<accession>M2V1C3</accession>
<reference evidence="1" key="2">
    <citation type="submission" date="2012-06" db="EMBL/GenBank/DDBJ databases">
        <title>Comparative genome structure, secondary metabolite and effector coding capacity across Cochliobolus pathogens.</title>
        <authorList>
            <consortium name="US DOE Joint Genome Institute (JGI-PGF)"/>
            <person name="Condon B.J."/>
            <person name="Leng Y."/>
            <person name="Wu D."/>
            <person name="Bushley K.E."/>
            <person name="Ohm R.A."/>
            <person name="Otillar R."/>
            <person name="Martin J."/>
            <person name="Schackwitz W."/>
            <person name="Grimwood J."/>
            <person name="MohdZainudin N."/>
            <person name="Xue C."/>
            <person name="Wang R."/>
            <person name="Dhillon B."/>
            <person name="Tu Z.J."/>
            <person name="Steffenson B.J."/>
            <person name="Salamov A."/>
            <person name="Sun H."/>
            <person name="Lowry S."/>
            <person name="LaButti K."/>
            <person name="Han J."/>
            <person name="Copeland A."/>
            <person name="Lindquist E."/>
            <person name="Lucas S."/>
            <person name="Barry K."/>
            <person name="Schmutz J."/>
            <person name="Baker S."/>
            <person name="Grigoriev I.V."/>
            <person name="Zhong S."/>
            <person name="Turgeon B.G."/>
        </authorList>
    </citation>
    <scope>NUCLEOTIDE SEQUENCE</scope>
    <source>
        <strain evidence="1">C5</strain>
    </source>
</reference>
<sequence length="79" mass="9289">MKALVARNWEFRSLRLRTCYWKSSLHDSVTTQNTSPQHATRNTRLKMDKSHLAVYHILARELHRQRGLLDSMAHFTTAP</sequence>
<evidence type="ECO:0000313" key="2">
    <source>
        <dbReference type="EMBL" id="EMD96984.1"/>
    </source>
</evidence>
<proteinExistence type="predicted"/>
<keyword evidence="3" id="KW-1185">Reference proteome</keyword>
<dbReference type="AlphaFoldDB" id="M2V1C3"/>
<reference evidence="1 3" key="1">
    <citation type="journal article" date="2012" name="PLoS Pathog.">
        <title>Diverse lifestyles and strategies of plant pathogenesis encoded in the genomes of eighteen Dothideomycetes fungi.</title>
        <authorList>
            <person name="Ohm R.A."/>
            <person name="Feau N."/>
            <person name="Henrissat B."/>
            <person name="Schoch C.L."/>
            <person name="Horwitz B.A."/>
            <person name="Barry K.W."/>
            <person name="Condon B.J."/>
            <person name="Copeland A.C."/>
            <person name="Dhillon B."/>
            <person name="Glaser F."/>
            <person name="Hesse C.N."/>
            <person name="Kosti I."/>
            <person name="LaButti K."/>
            <person name="Lindquist E.A."/>
            <person name="Lucas S."/>
            <person name="Salamov A.A."/>
            <person name="Bradshaw R.E."/>
            <person name="Ciuffetti L."/>
            <person name="Hamelin R.C."/>
            <person name="Kema G.H.J."/>
            <person name="Lawrence C."/>
            <person name="Scott J.A."/>
            <person name="Spatafora J.W."/>
            <person name="Turgeon B.G."/>
            <person name="de Wit P.J.G.M."/>
            <person name="Zhong S."/>
            <person name="Goodwin S.B."/>
            <person name="Grigoriev I.V."/>
        </authorList>
    </citation>
    <scope>NUCLEOTIDE SEQUENCE [LARGE SCALE GENOMIC DNA]</scope>
    <source>
        <strain evidence="1">C5</strain>
        <strain evidence="3">C5 / ATCC 48332 / race O</strain>
    </source>
</reference>
<dbReference type="EMBL" id="KB445573">
    <property type="protein sequence ID" value="EMD93747.1"/>
    <property type="molecule type" value="Genomic_DNA"/>
</dbReference>
<evidence type="ECO:0000313" key="3">
    <source>
        <dbReference type="Proteomes" id="UP000016936"/>
    </source>
</evidence>